<evidence type="ECO:0000256" key="9">
    <source>
        <dbReference type="ARBA" id="ARBA00081809"/>
    </source>
</evidence>
<evidence type="ECO:0000256" key="3">
    <source>
        <dbReference type="ARBA" id="ARBA00022517"/>
    </source>
</evidence>
<sequence length="1230" mass="132602">MQVSVERLTELQGCTERIRNLCILAHVDHGKTTLSDHLIASNGLIHPRLVGEMRYLDSRDDEQRRGITMKSSSISLLHTPRSASGAAEPQKLSVEGRLQKGYLINLIDSPGHVDFCSEVSTAARLSDGGLVVVDAVEGVCIQTHAVLRQAWQEKIKLCLVINKLDRLITEVRMSPQEAYERIKNVISHVNMVLSGFQSEQHISDTDAVLALSEEQAHKRLENGEEEEEEEVTFSPELGNVVFASAMDGWGFGTKYFAQMYAARMGFSAAALEQCLWGDFRIDGKTKKVMRIKRDQQQKYKPLFVQLALEPLWKAYEVLERGADHKAMLLSMAKRLDLKQVSEKALGHPDAKQALKTMLRAWLPLSDAVLGMALEQLPDPRQSMQERTPHLLPPLPPAAVSLSAATRKSIHACTAAIQACSTDPAAPCTVYVSKMVAVPASAIPRRVGELGIAKAADEEVFLAFGRVFSGVLRDGQTVHVLPATYNPTHPESNHLEIKVDGLFLMMGRGLERLAEVPAGNVLGIGGLGTAILKSATLASTPLCRPLAPMLFQAAPIVRVAVEPAHPTEMQQLVDGLRLLNQADPFVELTVMESGEQVLGAAGEVHLETCIKDLRERFARIELQVSPPLVAFRESVFCPAEAPDIVAEPAKVVEALTANGCCTVRVRAHALPRPLAALLEDSADILRPTLTRGDPTSTRAGSSTAHSTTAQSNGHTEAAGEAAAPAASNGMHSRRPPQSIRTTESSDVPNGVVYSVGEETSCAPAASLHDRRAPDDDSQIESSSRGAGVGEDALPGSSRAGDRSAAAADADGSALQEEQYANGADEIRRRSHGDATTSSTPHLEQGEDSHTANGDATEVGDAMTALQRKLAAQLQEADPELRSLLQRTWLLGPRRIGPNMLASSAPGQQKLWQVPASLVTRLGKRHANAETAAAEAFKTDGQTSESQSMTGEQDHIGIRVGLPEAATQLGLVDASRLQQASLAQQPLTESERILDDDSSEAQHALAASEYVQSSIESGVSAGFQLATSAGPLCDEPLWGVAFEVEAVLNGGAASTQQLAEDVYGPFSGQVTSAARQAFRRALLEANPRLVEAMFLCEVATASEALSGVYAVLGQRRAKVLQEQMREGSDVFSIHAFLPAEASFGLADDMRRRSSGAASASLMLSHWERLQVNPFFIPKTEEEREEFGEEGQGVGTQNLAKALIDKVRRRKGLLVERRVVESATKQRTRARKV</sequence>
<evidence type="ECO:0000256" key="5">
    <source>
        <dbReference type="ARBA" id="ARBA00022801"/>
    </source>
</evidence>
<evidence type="ECO:0000256" key="7">
    <source>
        <dbReference type="ARBA" id="ARBA00048548"/>
    </source>
</evidence>
<protein>
    <recommendedName>
        <fullName evidence="8">Ribosome assembly protein 1</fullName>
    </recommendedName>
    <alternativeName>
        <fullName evidence="9">Elongation factor-like 1</fullName>
    </alternativeName>
</protein>
<comment type="catalytic activity">
    <reaction evidence="7">
        <text>GTP + H2O = GDP + phosphate + H(+)</text>
        <dbReference type="Rhea" id="RHEA:19669"/>
        <dbReference type="ChEBI" id="CHEBI:15377"/>
        <dbReference type="ChEBI" id="CHEBI:15378"/>
        <dbReference type="ChEBI" id="CHEBI:37565"/>
        <dbReference type="ChEBI" id="CHEBI:43474"/>
        <dbReference type="ChEBI" id="CHEBI:58189"/>
    </reaction>
</comment>
<dbReference type="Pfam" id="PF00009">
    <property type="entry name" value="GTP_EFTU"/>
    <property type="match status" value="1"/>
</dbReference>
<dbReference type="Gene3D" id="3.30.70.870">
    <property type="entry name" value="Elongation Factor G (Translational Gtpase), domain 3"/>
    <property type="match status" value="1"/>
</dbReference>
<dbReference type="Pfam" id="PF14492">
    <property type="entry name" value="EFG_III"/>
    <property type="match status" value="1"/>
</dbReference>
<dbReference type="GO" id="GO:0003924">
    <property type="term" value="F:GTPase activity"/>
    <property type="evidence" value="ECO:0007669"/>
    <property type="project" value="InterPro"/>
</dbReference>
<proteinExistence type="predicted"/>
<dbReference type="InterPro" id="IPR041095">
    <property type="entry name" value="EFG_II"/>
</dbReference>
<dbReference type="FunFam" id="3.40.50.300:FF:000746">
    <property type="entry name" value="Ribosome assembly protein 1"/>
    <property type="match status" value="1"/>
</dbReference>
<evidence type="ECO:0000256" key="6">
    <source>
        <dbReference type="ARBA" id="ARBA00023134"/>
    </source>
</evidence>
<name>A0AAW1QBZ4_9CHLO</name>
<evidence type="ECO:0000313" key="12">
    <source>
        <dbReference type="EMBL" id="KAK9818827.1"/>
    </source>
</evidence>
<dbReference type="PANTHER" id="PTHR42908:SF3">
    <property type="entry name" value="ELONGATION FACTOR-LIKE GTPASE 1"/>
    <property type="match status" value="1"/>
</dbReference>
<evidence type="ECO:0000259" key="11">
    <source>
        <dbReference type="PROSITE" id="PS51722"/>
    </source>
</evidence>
<dbReference type="FunFam" id="3.30.70.240:FF:000006">
    <property type="entry name" value="Elongation factor like GTPase 1"/>
    <property type="match status" value="1"/>
</dbReference>
<organism evidence="12 13">
    <name type="scientific">Apatococcus lobatus</name>
    <dbReference type="NCBI Taxonomy" id="904363"/>
    <lineage>
        <taxon>Eukaryota</taxon>
        <taxon>Viridiplantae</taxon>
        <taxon>Chlorophyta</taxon>
        <taxon>core chlorophytes</taxon>
        <taxon>Trebouxiophyceae</taxon>
        <taxon>Chlorellales</taxon>
        <taxon>Chlorellaceae</taxon>
        <taxon>Apatococcus</taxon>
    </lineage>
</organism>
<dbReference type="Pfam" id="PF03144">
    <property type="entry name" value="GTP_EFTU_D2"/>
    <property type="match status" value="1"/>
</dbReference>
<dbReference type="PANTHER" id="PTHR42908">
    <property type="entry name" value="TRANSLATION ELONGATION FACTOR-RELATED"/>
    <property type="match status" value="1"/>
</dbReference>
<dbReference type="SMART" id="SM00838">
    <property type="entry name" value="EFG_C"/>
    <property type="match status" value="1"/>
</dbReference>
<dbReference type="FunFam" id="3.30.70.870:FF:000002">
    <property type="entry name" value="Translation elongation factor 2"/>
    <property type="match status" value="1"/>
</dbReference>
<keyword evidence="4" id="KW-0547">Nucleotide-binding</keyword>
<keyword evidence="5" id="KW-0378">Hydrolase</keyword>
<dbReference type="Proteomes" id="UP001438707">
    <property type="component" value="Unassembled WGS sequence"/>
</dbReference>
<dbReference type="EMBL" id="JALJOS010000054">
    <property type="protein sequence ID" value="KAK9818827.1"/>
    <property type="molecule type" value="Genomic_DNA"/>
</dbReference>
<keyword evidence="6" id="KW-0342">GTP-binding</keyword>
<dbReference type="Gene3D" id="2.40.30.10">
    <property type="entry name" value="Translation factors"/>
    <property type="match status" value="1"/>
</dbReference>
<dbReference type="GO" id="GO:0005525">
    <property type="term" value="F:GTP binding"/>
    <property type="evidence" value="ECO:0007669"/>
    <property type="project" value="UniProtKB-KW"/>
</dbReference>
<dbReference type="GO" id="GO:1990904">
    <property type="term" value="C:ribonucleoprotein complex"/>
    <property type="evidence" value="ECO:0007669"/>
    <property type="project" value="TreeGrafter"/>
</dbReference>
<dbReference type="Gene3D" id="3.40.50.300">
    <property type="entry name" value="P-loop containing nucleotide triphosphate hydrolases"/>
    <property type="match status" value="1"/>
</dbReference>
<evidence type="ECO:0000256" key="10">
    <source>
        <dbReference type="SAM" id="MobiDB-lite"/>
    </source>
</evidence>
<dbReference type="GO" id="GO:0005829">
    <property type="term" value="C:cytosol"/>
    <property type="evidence" value="ECO:0007669"/>
    <property type="project" value="TreeGrafter"/>
</dbReference>
<evidence type="ECO:0000256" key="2">
    <source>
        <dbReference type="ARBA" id="ARBA00022490"/>
    </source>
</evidence>
<dbReference type="Gene3D" id="3.30.230.10">
    <property type="match status" value="1"/>
</dbReference>
<evidence type="ECO:0000256" key="8">
    <source>
        <dbReference type="ARBA" id="ARBA00068031"/>
    </source>
</evidence>
<dbReference type="InterPro" id="IPR014721">
    <property type="entry name" value="Ribsml_uS5_D2-typ_fold_subgr"/>
</dbReference>
<keyword evidence="13" id="KW-1185">Reference proteome</keyword>
<dbReference type="CDD" id="cd16261">
    <property type="entry name" value="EF2_snRNP_III"/>
    <property type="match status" value="1"/>
</dbReference>
<feature type="compositionally biased region" description="Low complexity" evidence="10">
    <location>
        <begin position="794"/>
        <end position="812"/>
    </location>
</feature>
<dbReference type="PRINTS" id="PR00315">
    <property type="entry name" value="ELONGATNFCT"/>
</dbReference>
<feature type="domain" description="Tr-type G" evidence="11">
    <location>
        <begin position="16"/>
        <end position="238"/>
    </location>
</feature>
<dbReference type="InterPro" id="IPR027417">
    <property type="entry name" value="P-loop_NTPase"/>
</dbReference>
<dbReference type="InterPro" id="IPR009000">
    <property type="entry name" value="Transl_B-barrel_sf"/>
</dbReference>
<dbReference type="SUPFAM" id="SSF54980">
    <property type="entry name" value="EF-G C-terminal domain-like"/>
    <property type="match status" value="2"/>
</dbReference>
<dbReference type="GO" id="GO:0042256">
    <property type="term" value="P:cytosolic ribosome assembly"/>
    <property type="evidence" value="ECO:0007669"/>
    <property type="project" value="TreeGrafter"/>
</dbReference>
<dbReference type="SUPFAM" id="SSF52540">
    <property type="entry name" value="P-loop containing nucleoside triphosphate hydrolases"/>
    <property type="match status" value="1"/>
</dbReference>
<evidence type="ECO:0000256" key="4">
    <source>
        <dbReference type="ARBA" id="ARBA00022741"/>
    </source>
</evidence>
<dbReference type="InterPro" id="IPR035647">
    <property type="entry name" value="EFG_III/V"/>
</dbReference>
<reference evidence="12 13" key="1">
    <citation type="journal article" date="2024" name="Nat. Commun.">
        <title>Phylogenomics reveals the evolutionary origins of lichenization in chlorophyte algae.</title>
        <authorList>
            <person name="Puginier C."/>
            <person name="Libourel C."/>
            <person name="Otte J."/>
            <person name="Skaloud P."/>
            <person name="Haon M."/>
            <person name="Grisel S."/>
            <person name="Petersen M."/>
            <person name="Berrin J.G."/>
            <person name="Delaux P.M."/>
            <person name="Dal Grande F."/>
            <person name="Keller J."/>
        </authorList>
    </citation>
    <scope>NUCLEOTIDE SEQUENCE [LARGE SCALE GENOMIC DNA]</scope>
    <source>
        <strain evidence="12 13">SAG 2145</strain>
    </source>
</reference>
<keyword evidence="2" id="KW-0963">Cytoplasm</keyword>
<dbReference type="InterPro" id="IPR000640">
    <property type="entry name" value="EFG_V-like"/>
</dbReference>
<feature type="compositionally biased region" description="Low complexity" evidence="10">
    <location>
        <begin position="715"/>
        <end position="725"/>
    </location>
</feature>
<dbReference type="InterPro" id="IPR000795">
    <property type="entry name" value="T_Tr_GTP-bd_dom"/>
</dbReference>
<dbReference type="NCBIfam" id="TIGR00231">
    <property type="entry name" value="small_GTP"/>
    <property type="match status" value="1"/>
</dbReference>
<dbReference type="InterPro" id="IPR004161">
    <property type="entry name" value="EFTu-like_2"/>
</dbReference>
<accession>A0AAW1QBZ4</accession>
<dbReference type="GO" id="GO:0043022">
    <property type="term" value="F:ribosome binding"/>
    <property type="evidence" value="ECO:0007669"/>
    <property type="project" value="TreeGrafter"/>
</dbReference>
<comment type="caution">
    <text evidence="12">The sequence shown here is derived from an EMBL/GenBank/DDBJ whole genome shotgun (WGS) entry which is preliminary data.</text>
</comment>
<comment type="subcellular location">
    <subcellularLocation>
        <location evidence="1">Cytoplasm</location>
    </subcellularLocation>
</comment>
<dbReference type="Pfam" id="PF00679">
    <property type="entry name" value="EFG_C"/>
    <property type="match status" value="1"/>
</dbReference>
<dbReference type="InterPro" id="IPR005225">
    <property type="entry name" value="Small_GTP-bd"/>
</dbReference>
<feature type="region of interest" description="Disordered" evidence="10">
    <location>
        <begin position="686"/>
        <end position="854"/>
    </location>
</feature>
<dbReference type="AlphaFoldDB" id="A0AAW1QBZ4"/>
<dbReference type="CDD" id="cd16268">
    <property type="entry name" value="EF2_II"/>
    <property type="match status" value="1"/>
</dbReference>
<dbReference type="Gene3D" id="3.30.70.240">
    <property type="match status" value="1"/>
</dbReference>
<dbReference type="InterPro" id="IPR020568">
    <property type="entry name" value="Ribosomal_Su5_D2-typ_SF"/>
</dbReference>
<feature type="compositionally biased region" description="Polar residues" evidence="10">
    <location>
        <begin position="737"/>
        <end position="746"/>
    </location>
</feature>
<dbReference type="CDD" id="cd01885">
    <property type="entry name" value="EF2"/>
    <property type="match status" value="1"/>
</dbReference>
<evidence type="ECO:0000313" key="13">
    <source>
        <dbReference type="Proteomes" id="UP001438707"/>
    </source>
</evidence>
<dbReference type="SUPFAM" id="SSF50447">
    <property type="entry name" value="Translation proteins"/>
    <property type="match status" value="1"/>
</dbReference>
<dbReference type="SUPFAM" id="SSF54211">
    <property type="entry name" value="Ribosomal protein S5 domain 2-like"/>
    <property type="match status" value="1"/>
</dbReference>
<dbReference type="CDD" id="cd04096">
    <property type="entry name" value="eEF2_snRNP_like_C"/>
    <property type="match status" value="1"/>
</dbReference>
<feature type="compositionally biased region" description="Polar residues" evidence="10">
    <location>
        <begin position="692"/>
        <end position="713"/>
    </location>
</feature>
<evidence type="ECO:0000256" key="1">
    <source>
        <dbReference type="ARBA" id="ARBA00004496"/>
    </source>
</evidence>
<keyword evidence="3" id="KW-0690">Ribosome biogenesis</keyword>
<dbReference type="PROSITE" id="PS51722">
    <property type="entry name" value="G_TR_2"/>
    <property type="match status" value="1"/>
</dbReference>
<gene>
    <name evidence="12" type="ORF">WJX74_007698</name>
</gene>